<protein>
    <submittedName>
        <fullName evidence="1">Uncharacterized protein</fullName>
    </submittedName>
</protein>
<reference evidence="1" key="1">
    <citation type="submission" date="2024-02" db="EMBL/GenBank/DDBJ databases">
        <title>Metagenome Assembled Genome of Zalaria obscura JY119.</title>
        <authorList>
            <person name="Vighnesh L."/>
            <person name="Jagadeeshwari U."/>
            <person name="Venkata Ramana C."/>
            <person name="Sasikala C."/>
        </authorList>
    </citation>
    <scope>NUCLEOTIDE SEQUENCE</scope>
    <source>
        <strain evidence="1">JY119</strain>
    </source>
</reference>
<accession>A0ACC3S4Z6</accession>
<keyword evidence="2" id="KW-1185">Reference proteome</keyword>
<gene>
    <name evidence="1" type="ORF">M8818_007061</name>
</gene>
<proteinExistence type="predicted"/>
<evidence type="ECO:0000313" key="2">
    <source>
        <dbReference type="Proteomes" id="UP001320706"/>
    </source>
</evidence>
<comment type="caution">
    <text evidence="1">The sequence shown here is derived from an EMBL/GenBank/DDBJ whole genome shotgun (WGS) entry which is preliminary data.</text>
</comment>
<dbReference type="EMBL" id="JAMKPW020000042">
    <property type="protein sequence ID" value="KAK8195910.1"/>
    <property type="molecule type" value="Genomic_DNA"/>
</dbReference>
<sequence length="772" mass="86115">MSWHAKHTRGLETKNLPLRSVVSHITNQPFYSRQLCATVLHASKSVEEFAIYLRLSRPSASPTHRTRLAFNMLLRPALSLFRASLVAPIARSKTSVCARALCRTQQTTFSTSAQSSLVSRMGALSLSQARVGIQAGAGAKQTFALGQRRGMKVRSSVKKLCDGCKVREILEDCGVRGSWVLMDMQSVRRKGGKYVYIICSKNPKHKQSQPPVPHNMDSEEAIAQSKGDGPTVNTRMTSPDSHTHPRTRDRLRHILLPDGRRAHVASSPEDAEKLRRHLSGSEEPIDVYIHGTPEHLDAVRKSHSHHEQRREALRQKHGQIYDEFHEVHTELDALTNELNKISNHGVELEGSFSKYGYAAHIRSYNSSSPSHSGQTTPRSSFSEGKGANLVGYASPLKFFQVPVVRQYLHKGLLWRASESEEVESFELFLDLLYVGIIAINGDYTSENPTGLALLRFVITFSLSYKVWSDMTMLISWFVTNDLYQRISILFLLACLFGYTTNITQAWDNTYAQLIGFYLTARLYMGTYLLIVAIVVPMIRGVMILHLASLSIGVALWVASIYVSWPNQLALIWIALFVDISGHMGIMLVRAVASLIGPNASAKADSVFEFYPALNIEHKVERTNAFVTLVFGYTVVAMLYQNQSKMGLNAFLGKAILGLVQAFCFNWLYFEIDSSNLYLHAIRRHKSSAMFWINAHLPFIMGFVLAGGALSKLVAASDCHDAHVDDLTEAYQSRSEPEVVMGIRWFYCGGLGVALACMGTWRGSDPLCSADIE</sequence>
<evidence type="ECO:0000313" key="1">
    <source>
        <dbReference type="EMBL" id="KAK8195910.1"/>
    </source>
</evidence>
<organism evidence="1 2">
    <name type="scientific">Zalaria obscura</name>
    <dbReference type="NCBI Taxonomy" id="2024903"/>
    <lineage>
        <taxon>Eukaryota</taxon>
        <taxon>Fungi</taxon>
        <taxon>Dikarya</taxon>
        <taxon>Ascomycota</taxon>
        <taxon>Pezizomycotina</taxon>
        <taxon>Dothideomycetes</taxon>
        <taxon>Dothideomycetidae</taxon>
        <taxon>Dothideales</taxon>
        <taxon>Zalariaceae</taxon>
        <taxon>Zalaria</taxon>
    </lineage>
</organism>
<name>A0ACC3S4Z6_9PEZI</name>
<dbReference type="Proteomes" id="UP001320706">
    <property type="component" value="Unassembled WGS sequence"/>
</dbReference>